<dbReference type="EMBL" id="JACEOR010000080">
    <property type="protein sequence ID" value="MBA4504170.1"/>
    <property type="molecule type" value="Genomic_DNA"/>
</dbReference>
<dbReference type="GO" id="GO:0016020">
    <property type="term" value="C:membrane"/>
    <property type="evidence" value="ECO:0007669"/>
    <property type="project" value="InterPro"/>
</dbReference>
<comment type="caution">
    <text evidence="2">The sequence shown here is derived from an EMBL/GenBank/DDBJ whole genome shotgun (WGS) entry which is preliminary data.</text>
</comment>
<keyword evidence="1" id="KW-1133">Transmembrane helix</keyword>
<gene>
    <name evidence="2" type="ORF">H0H28_02240</name>
</gene>
<organism evidence="2 3">
    <name type="scientific">Corynebacterium sanguinis</name>
    <dbReference type="NCBI Taxonomy" id="2594913"/>
    <lineage>
        <taxon>Bacteria</taxon>
        <taxon>Bacillati</taxon>
        <taxon>Actinomycetota</taxon>
        <taxon>Actinomycetes</taxon>
        <taxon>Mycobacteriales</taxon>
        <taxon>Corynebacteriaceae</taxon>
        <taxon>Corynebacterium</taxon>
    </lineage>
</organism>
<evidence type="ECO:0000313" key="2">
    <source>
        <dbReference type="EMBL" id="MBA4504170.1"/>
    </source>
</evidence>
<dbReference type="AlphaFoldDB" id="A0A838WYU7"/>
<dbReference type="Gene3D" id="1.20.950.20">
    <property type="entry name" value="Transmembrane di-heme cytochromes, Chain C"/>
    <property type="match status" value="1"/>
</dbReference>
<proteinExistence type="predicted"/>
<dbReference type="Proteomes" id="UP000580709">
    <property type="component" value="Unassembled WGS sequence"/>
</dbReference>
<evidence type="ECO:0000313" key="3">
    <source>
        <dbReference type="Proteomes" id="UP000580709"/>
    </source>
</evidence>
<dbReference type="GO" id="GO:0022904">
    <property type="term" value="P:respiratory electron transport chain"/>
    <property type="evidence" value="ECO:0007669"/>
    <property type="project" value="InterPro"/>
</dbReference>
<keyword evidence="1" id="KW-0472">Membrane</keyword>
<feature type="transmembrane region" description="Helical" evidence="1">
    <location>
        <begin position="12"/>
        <end position="31"/>
    </location>
</feature>
<dbReference type="SUPFAM" id="SSF81342">
    <property type="entry name" value="Transmembrane di-heme cytochromes"/>
    <property type="match status" value="1"/>
</dbReference>
<dbReference type="InterPro" id="IPR016174">
    <property type="entry name" value="Di-haem_cyt_TM"/>
</dbReference>
<accession>A0A838WYU7</accession>
<evidence type="ECO:0008006" key="4">
    <source>
        <dbReference type="Google" id="ProtNLM"/>
    </source>
</evidence>
<protein>
    <recommendedName>
        <fullName evidence="4">Cytochrome b561 bacterial/Ni-hydrogenase domain-containing protein</fullName>
    </recommendedName>
</protein>
<sequence length="92" mass="9979">MKAARSIHFPTMIFFVIFIVTHVALVLLTGMRRNLNAMFAAQGDVDPATYATDWTGTLVFLGALAVIALAWFAARPMVVAPLARLTGTVSNR</sequence>
<evidence type="ECO:0000256" key="1">
    <source>
        <dbReference type="SAM" id="Phobius"/>
    </source>
</evidence>
<feature type="transmembrane region" description="Helical" evidence="1">
    <location>
        <begin position="51"/>
        <end position="74"/>
    </location>
</feature>
<keyword evidence="1" id="KW-0812">Transmembrane</keyword>
<reference evidence="2 3" key="1">
    <citation type="submission" date="2020-07" db="EMBL/GenBank/DDBJ databases">
        <authorList>
            <person name="Khare M."/>
        </authorList>
    </citation>
    <scope>NUCLEOTIDE SEQUENCE [LARGE SCALE GENOMIC DNA]</scope>
    <source>
        <strain evidence="2 3">P8776</strain>
    </source>
</reference>
<keyword evidence="3" id="KW-1185">Reference proteome</keyword>
<name>A0A838WYU7_9CORY</name>